<dbReference type="Proteomes" id="UP000018468">
    <property type="component" value="Linkage group LG9"/>
</dbReference>
<dbReference type="GO" id="GO:0051301">
    <property type="term" value="P:cell division"/>
    <property type="evidence" value="ECO:0007669"/>
    <property type="project" value="UniProtKB-KW"/>
</dbReference>
<evidence type="ECO:0000256" key="18">
    <source>
        <dbReference type="PIRNR" id="PIRNR038016"/>
    </source>
</evidence>
<dbReference type="InterPro" id="IPR009057">
    <property type="entry name" value="Homeodomain-like_sf"/>
</dbReference>
<dbReference type="Pfam" id="PF00249">
    <property type="entry name" value="Myb_DNA-binding"/>
    <property type="match status" value="1"/>
</dbReference>
<keyword evidence="7" id="KW-0132">Cell division</keyword>
<dbReference type="FunFam" id="1.10.10.60:FF:000129">
    <property type="entry name" value="Telomeric repeat-binding factor 2"/>
    <property type="match status" value="1"/>
</dbReference>
<dbReference type="GO" id="GO:0042803">
    <property type="term" value="F:protein homodimerization activity"/>
    <property type="evidence" value="ECO:0007669"/>
    <property type="project" value="UniProtKB-UniRule"/>
</dbReference>
<reference evidence="23" key="1">
    <citation type="submission" date="2011-12" db="EMBL/GenBank/DDBJ databases">
        <title>The Draft Genome of Lepisosteus oculatus.</title>
        <authorList>
            <consortium name="The Broad Institute Genome Assembly &amp; Analysis Group"/>
            <consortium name="Computational R&amp;D Group"/>
            <consortium name="and Sequencing Platform"/>
            <person name="Di Palma F."/>
            <person name="Alfoldi J."/>
            <person name="Johnson J."/>
            <person name="Berlin A."/>
            <person name="Gnerre S."/>
            <person name="Jaffe D."/>
            <person name="MacCallum I."/>
            <person name="Young S."/>
            <person name="Walker B.J."/>
            <person name="Lander E.S."/>
            <person name="Lindblad-Toh K."/>
        </authorList>
    </citation>
    <scope>NUCLEOTIDE SEQUENCE [LARGE SCALE GENOMIC DNA]</scope>
</reference>
<keyword evidence="6" id="KW-0597">Phosphoprotein</keyword>
<dbReference type="CTD" id="7013"/>
<keyword evidence="9" id="KW-0498">Mitosis</keyword>
<keyword evidence="8" id="KW-0013">ADP-ribosylation</keyword>
<dbReference type="PIRSF" id="PIRSF038016">
    <property type="entry name" value="Telomere_bd-1_Pin2"/>
    <property type="match status" value="1"/>
</dbReference>
<feature type="compositionally biased region" description="Polar residues" evidence="19">
    <location>
        <begin position="228"/>
        <end position="246"/>
    </location>
</feature>
<dbReference type="InterPro" id="IPR001005">
    <property type="entry name" value="SANT/Myb"/>
</dbReference>
<dbReference type="AlphaFoldDB" id="W5M814"/>
<dbReference type="eggNOG" id="ENOG502RYK3">
    <property type="taxonomic scope" value="Eukaryota"/>
</dbReference>
<keyword evidence="5" id="KW-1017">Isopeptide bond</keyword>
<keyword evidence="14" id="KW-0206">Cytoskeleton</keyword>
<dbReference type="GO" id="GO:1905839">
    <property type="term" value="P:negative regulation of telomeric D-loop disassembly"/>
    <property type="evidence" value="ECO:0000318"/>
    <property type="project" value="GO_Central"/>
</dbReference>
<dbReference type="GeneTree" id="ENSGT00940000155268"/>
<reference evidence="22" key="2">
    <citation type="submission" date="2025-08" db="UniProtKB">
        <authorList>
            <consortium name="Ensembl"/>
        </authorList>
    </citation>
    <scope>IDENTIFICATION</scope>
</reference>
<dbReference type="GO" id="GO:0007004">
    <property type="term" value="P:telomere maintenance via telomerase"/>
    <property type="evidence" value="ECO:0000318"/>
    <property type="project" value="GO_Central"/>
</dbReference>
<dbReference type="Gene3D" id="1.25.40.210">
    <property type="entry name" value="Telomere repeat-binding factor, dimerisation domain"/>
    <property type="match status" value="1"/>
</dbReference>
<evidence type="ECO:0000256" key="6">
    <source>
        <dbReference type="ARBA" id="ARBA00022553"/>
    </source>
</evidence>
<evidence type="ECO:0000256" key="8">
    <source>
        <dbReference type="ARBA" id="ARBA00022765"/>
    </source>
</evidence>
<evidence type="ECO:0000256" key="16">
    <source>
        <dbReference type="ARBA" id="ARBA00023306"/>
    </source>
</evidence>
<comment type="subcellular location">
    <subcellularLocation>
        <location evidence="2">Chromosome</location>
        <location evidence="2">Telomere</location>
    </subcellularLocation>
    <subcellularLocation>
        <location evidence="1">Cytoplasm</location>
        <location evidence="1">Cytoskeleton</location>
        <location evidence="1">Spindle</location>
    </subcellularLocation>
    <subcellularLocation>
        <location evidence="18">Nucleus</location>
    </subcellularLocation>
</comment>
<evidence type="ECO:0000313" key="23">
    <source>
        <dbReference type="Proteomes" id="UP000018468"/>
    </source>
</evidence>
<evidence type="ECO:0000259" key="20">
    <source>
        <dbReference type="PROSITE" id="PS50090"/>
    </source>
</evidence>
<keyword evidence="23" id="KW-1185">Reference proteome</keyword>
<dbReference type="GeneID" id="102688048"/>
<evidence type="ECO:0000256" key="13">
    <source>
        <dbReference type="ARBA" id="ARBA00023125"/>
    </source>
</evidence>
<keyword evidence="4" id="KW-0963">Cytoplasm</keyword>
<dbReference type="PROSITE" id="PS50090">
    <property type="entry name" value="MYB_LIKE"/>
    <property type="match status" value="1"/>
</dbReference>
<feature type="domain" description="Myb-like" evidence="20">
    <location>
        <begin position="334"/>
        <end position="387"/>
    </location>
</feature>
<dbReference type="InterPro" id="IPR013867">
    <property type="entry name" value="Telomere_rpt-bd_fac_dimer_dom"/>
</dbReference>
<evidence type="ECO:0000256" key="17">
    <source>
        <dbReference type="ARBA" id="ARBA00055936"/>
    </source>
</evidence>
<dbReference type="EMBL" id="AHAT01004340">
    <property type="status" value="NOT_ANNOTATED_CDS"/>
    <property type="molecule type" value="Genomic_DNA"/>
</dbReference>
<evidence type="ECO:0000256" key="9">
    <source>
        <dbReference type="ARBA" id="ARBA00022776"/>
    </source>
</evidence>
<dbReference type="InterPro" id="IPR052450">
    <property type="entry name" value="TRBD-Containing_Protein"/>
</dbReference>
<reference evidence="22" key="3">
    <citation type="submission" date="2025-09" db="UniProtKB">
        <authorList>
            <consortium name="Ensembl"/>
        </authorList>
    </citation>
    <scope>IDENTIFICATION</scope>
</reference>
<keyword evidence="15 18" id="KW-0539">Nucleus</keyword>
<dbReference type="FunFam" id="1.25.40.210:FF:000001">
    <property type="entry name" value="Telomeric repeat-binding factor"/>
    <property type="match status" value="1"/>
</dbReference>
<dbReference type="GO" id="GO:0005819">
    <property type="term" value="C:spindle"/>
    <property type="evidence" value="ECO:0007669"/>
    <property type="project" value="UniProtKB-SubCell"/>
</dbReference>
<dbReference type="PANTHER" id="PTHR46734:SF1">
    <property type="entry name" value="TELOMERIC REPEAT-BINDING FACTOR 1"/>
    <property type="match status" value="1"/>
</dbReference>
<dbReference type="Ensembl" id="ENSLOCT00000004530.1">
    <property type="protein sequence ID" value="ENSLOCP00000004522.1"/>
    <property type="gene ID" value="ENSLOCG00000003784.1"/>
</dbReference>
<keyword evidence="3" id="KW-0158">Chromosome</keyword>
<name>W5M814_LEPOC</name>
<dbReference type="GO" id="GO:0000783">
    <property type="term" value="C:nuclear telomere cap complex"/>
    <property type="evidence" value="ECO:0000318"/>
    <property type="project" value="GO_Central"/>
</dbReference>
<evidence type="ECO:0000256" key="4">
    <source>
        <dbReference type="ARBA" id="ARBA00022490"/>
    </source>
</evidence>
<proteinExistence type="predicted"/>
<protein>
    <recommendedName>
        <fullName evidence="18">Telomeric repeat-binding factor</fullName>
    </recommendedName>
</protein>
<dbReference type="Pfam" id="PF08558">
    <property type="entry name" value="TRF"/>
    <property type="match status" value="1"/>
</dbReference>
<dbReference type="InterPro" id="IPR017357">
    <property type="entry name" value="TERF1/2"/>
</dbReference>
<feature type="domain" description="HTH myb-type" evidence="21">
    <location>
        <begin position="334"/>
        <end position="391"/>
    </location>
</feature>
<evidence type="ECO:0000256" key="15">
    <source>
        <dbReference type="ARBA" id="ARBA00023242"/>
    </source>
</evidence>
<keyword evidence="11 18" id="KW-0779">Telomere</keyword>
<dbReference type="InParanoid" id="W5M814"/>
<evidence type="ECO:0000256" key="3">
    <source>
        <dbReference type="ARBA" id="ARBA00022454"/>
    </source>
</evidence>
<keyword evidence="16 18" id="KW-0131">Cell cycle</keyword>
<dbReference type="PANTHER" id="PTHR46734">
    <property type="entry name" value="TELOMERIC REPEAT-BINDING FACTOR 1 TERF1"/>
    <property type="match status" value="1"/>
</dbReference>
<keyword evidence="10" id="KW-0832">Ubl conjugation</keyword>
<comment type="function">
    <text evidence="17">Binds the telomeric double-stranded 5'-TTAGGG-3' repeat and negatively regulates telomere length. Involved in the regulation of the mitotic spindle. Component of the shelterin complex (telosome) that is involved in the regulation of telomere length and protection. Shelterin associates with arrays of double-stranded 5'-TTAGGG-3' repeats added by telomerase and protects chromosome ends; without its protective activity, telomeres are no longer hidden from the DNA damage surveillance and chromosome ends are inappropriately processed by DNA repair pathways.</text>
</comment>
<dbReference type="SUPFAM" id="SSF46689">
    <property type="entry name" value="Homeodomain-like"/>
    <property type="match status" value="1"/>
</dbReference>
<evidence type="ECO:0000256" key="11">
    <source>
        <dbReference type="ARBA" id="ARBA00022895"/>
    </source>
</evidence>
<dbReference type="GO" id="GO:0005654">
    <property type="term" value="C:nucleoplasm"/>
    <property type="evidence" value="ECO:0007669"/>
    <property type="project" value="UniProtKB-ARBA"/>
</dbReference>
<accession>W5M814</accession>
<evidence type="ECO:0000256" key="2">
    <source>
        <dbReference type="ARBA" id="ARBA00004574"/>
    </source>
</evidence>
<organism evidence="22 23">
    <name type="scientific">Lepisosteus oculatus</name>
    <name type="common">Spotted gar</name>
    <dbReference type="NCBI Taxonomy" id="7918"/>
    <lineage>
        <taxon>Eukaryota</taxon>
        <taxon>Metazoa</taxon>
        <taxon>Chordata</taxon>
        <taxon>Craniata</taxon>
        <taxon>Vertebrata</taxon>
        <taxon>Euteleostomi</taxon>
        <taxon>Actinopterygii</taxon>
        <taxon>Neopterygii</taxon>
        <taxon>Holostei</taxon>
        <taxon>Semionotiformes</taxon>
        <taxon>Lepisosteidae</taxon>
        <taxon>Lepisosteus</taxon>
    </lineage>
</organism>
<keyword evidence="12" id="KW-0007">Acetylation</keyword>
<dbReference type="SUPFAM" id="SSF63600">
    <property type="entry name" value="Telomeric repeat binding factor (TRF) dimerisation domain"/>
    <property type="match status" value="1"/>
</dbReference>
<evidence type="ECO:0000256" key="1">
    <source>
        <dbReference type="ARBA" id="ARBA00004186"/>
    </source>
</evidence>
<feature type="region of interest" description="Disordered" evidence="19">
    <location>
        <begin position="219"/>
        <end position="249"/>
    </location>
</feature>
<evidence type="ECO:0000256" key="5">
    <source>
        <dbReference type="ARBA" id="ARBA00022499"/>
    </source>
</evidence>
<dbReference type="Gene3D" id="1.10.10.60">
    <property type="entry name" value="Homeodomain-like"/>
    <property type="match status" value="1"/>
</dbReference>
<evidence type="ECO:0000256" key="10">
    <source>
        <dbReference type="ARBA" id="ARBA00022843"/>
    </source>
</evidence>
<dbReference type="InterPro" id="IPR017930">
    <property type="entry name" value="Myb_dom"/>
</dbReference>
<evidence type="ECO:0000256" key="7">
    <source>
        <dbReference type="ARBA" id="ARBA00022618"/>
    </source>
</evidence>
<dbReference type="SMART" id="SM00717">
    <property type="entry name" value="SANT"/>
    <property type="match status" value="1"/>
</dbReference>
<dbReference type="GO" id="GO:0003691">
    <property type="term" value="F:double-stranded telomeric DNA binding"/>
    <property type="evidence" value="ECO:0000318"/>
    <property type="project" value="GO_Central"/>
</dbReference>
<dbReference type="Bgee" id="ENSLOCG00000003784">
    <property type="expression patterns" value="Expressed in ovary and 11 other cell types or tissues"/>
</dbReference>
<sequence length="400" mass="46503">MEERESRSEVSAEFSEVEHVAKSWMLDFVIGSLCHHFRHDKYKEFNQSLSVLEALIPGFGQFKSYQKKMINICFVLSRIVNGKKTSLQYEEDARITPLMSASHIWNVIEQEIEQKTLYEDIKRLLFVQSVAVCLQSGQHQKASWVLERLTETTEVPQNLRMKLSMIVNKKDAYHQFLLNFSFDVLLEKIKILLDSFQKDYLSDFLLKAASKVVEASKEKGVEEETTEIQESGTAAPNEAQLQSDGPFQQEGVDAGPKITDVNYSNGNVFSLTPSASLLAKKTFRPRRKLFSVQNIEHWKPKSSRKSFLVCRRNYSIRGTRLSFDFTKRKTSELKKKRVKRHWTFEENQALKAGVRRYGEGNWAKILKHFEFNNRTGVMLKDRWRTMKKLYLVSENNSSED</sequence>
<comment type="subunit">
    <text evidence="18">Homodimer.</text>
</comment>
<evidence type="ECO:0000313" key="22">
    <source>
        <dbReference type="Ensembl" id="ENSLOCP00000004522.1"/>
    </source>
</evidence>
<evidence type="ECO:0000256" key="12">
    <source>
        <dbReference type="ARBA" id="ARBA00022990"/>
    </source>
</evidence>
<dbReference type="KEGG" id="loc:102688048"/>
<evidence type="ECO:0000256" key="14">
    <source>
        <dbReference type="ARBA" id="ARBA00023212"/>
    </source>
</evidence>
<dbReference type="CDD" id="cd11660">
    <property type="entry name" value="SANT_TRF"/>
    <property type="match status" value="1"/>
</dbReference>
<evidence type="ECO:0000256" key="19">
    <source>
        <dbReference type="SAM" id="MobiDB-lite"/>
    </source>
</evidence>
<keyword evidence="13 18" id="KW-0238">DNA-binding</keyword>
<dbReference type="PROSITE" id="PS51294">
    <property type="entry name" value="HTH_MYB"/>
    <property type="match status" value="1"/>
</dbReference>
<dbReference type="OrthoDB" id="608866at2759"/>
<dbReference type="STRING" id="7918.ENSLOCP00000004522"/>
<dbReference type="InterPro" id="IPR036507">
    <property type="entry name" value="Telomere_rpt-bd_fac_dimer_sf"/>
</dbReference>
<evidence type="ECO:0000259" key="21">
    <source>
        <dbReference type="PROSITE" id="PS51294"/>
    </source>
</evidence>